<dbReference type="Proteomes" id="UP000290288">
    <property type="component" value="Unassembled WGS sequence"/>
</dbReference>
<evidence type="ECO:0000313" key="2">
    <source>
        <dbReference type="Proteomes" id="UP000290288"/>
    </source>
</evidence>
<evidence type="ECO:0008006" key="3">
    <source>
        <dbReference type="Google" id="ProtNLM"/>
    </source>
</evidence>
<sequence length="137" mass="16145">MSMLDVFSPEILDLVIREYQKCDPEHFRDLRLVSKVVNELVEPLIFSTVTFHFMKEEEPNHVPELLKYIISGASPFVRWAKELHIRDMVPTAADGWLERDTWRGEEREMMLASQKEDLVPAIRSLIRVQHVEWVSIL</sequence>
<organism evidence="1 2">
    <name type="scientific">Candolleomyces aberdarensis</name>
    <dbReference type="NCBI Taxonomy" id="2316362"/>
    <lineage>
        <taxon>Eukaryota</taxon>
        <taxon>Fungi</taxon>
        <taxon>Dikarya</taxon>
        <taxon>Basidiomycota</taxon>
        <taxon>Agaricomycotina</taxon>
        <taxon>Agaricomycetes</taxon>
        <taxon>Agaricomycetidae</taxon>
        <taxon>Agaricales</taxon>
        <taxon>Agaricineae</taxon>
        <taxon>Psathyrellaceae</taxon>
        <taxon>Candolleomyces</taxon>
    </lineage>
</organism>
<gene>
    <name evidence="1" type="ORF">EST38_g3653</name>
</gene>
<keyword evidence="2" id="KW-1185">Reference proteome</keyword>
<comment type="caution">
    <text evidence="1">The sequence shown here is derived from an EMBL/GenBank/DDBJ whole genome shotgun (WGS) entry which is preliminary data.</text>
</comment>
<dbReference type="OrthoDB" id="2893717at2759"/>
<reference evidence="1 2" key="1">
    <citation type="submission" date="2019-01" db="EMBL/GenBank/DDBJ databases">
        <title>Draft genome sequence of Psathyrella aberdarensis IHI B618.</title>
        <authorList>
            <person name="Buettner E."/>
            <person name="Kellner H."/>
        </authorList>
    </citation>
    <scope>NUCLEOTIDE SEQUENCE [LARGE SCALE GENOMIC DNA]</scope>
    <source>
        <strain evidence="1 2">IHI B618</strain>
    </source>
</reference>
<dbReference type="AlphaFoldDB" id="A0A4Q2DQ73"/>
<dbReference type="EMBL" id="SDEE01000080">
    <property type="protein sequence ID" value="RXW22193.1"/>
    <property type="molecule type" value="Genomic_DNA"/>
</dbReference>
<protein>
    <recommendedName>
        <fullName evidence="3">F-box domain-containing protein</fullName>
    </recommendedName>
</protein>
<accession>A0A4Q2DQ73</accession>
<evidence type="ECO:0000313" key="1">
    <source>
        <dbReference type="EMBL" id="RXW22193.1"/>
    </source>
</evidence>
<name>A0A4Q2DQ73_9AGAR</name>
<proteinExistence type="predicted"/>